<dbReference type="EMBL" id="BKCJ010105443">
    <property type="protein sequence ID" value="GEX38869.1"/>
    <property type="molecule type" value="Genomic_DNA"/>
</dbReference>
<dbReference type="InterPro" id="IPR036875">
    <property type="entry name" value="Znf_CCHC_sf"/>
</dbReference>
<dbReference type="GO" id="GO:0008270">
    <property type="term" value="F:zinc ion binding"/>
    <property type="evidence" value="ECO:0007669"/>
    <property type="project" value="UniProtKB-KW"/>
</dbReference>
<evidence type="ECO:0000256" key="2">
    <source>
        <dbReference type="SAM" id="MobiDB-lite"/>
    </source>
</evidence>
<keyword evidence="1" id="KW-0863">Zinc-finger</keyword>
<dbReference type="GO" id="GO:0003676">
    <property type="term" value="F:nucleic acid binding"/>
    <property type="evidence" value="ECO:0007669"/>
    <property type="project" value="InterPro"/>
</dbReference>
<reference evidence="5" key="1">
    <citation type="journal article" date="2019" name="Sci. Rep.">
        <title>Draft genome of Tanacetum cinerariifolium, the natural source of mosquito coil.</title>
        <authorList>
            <person name="Yamashiro T."/>
            <person name="Shiraishi A."/>
            <person name="Satake H."/>
            <person name="Nakayama K."/>
        </authorList>
    </citation>
    <scope>NUCLEOTIDE SEQUENCE</scope>
</reference>
<feature type="compositionally biased region" description="Polar residues" evidence="2">
    <location>
        <begin position="324"/>
        <end position="337"/>
    </location>
</feature>
<keyword evidence="3" id="KW-0812">Transmembrane</keyword>
<name>A0A699H592_TANCI</name>
<dbReference type="Pfam" id="PF13976">
    <property type="entry name" value="gag_pre-integrs"/>
    <property type="match status" value="1"/>
</dbReference>
<keyword evidence="3" id="KW-0472">Membrane</keyword>
<feature type="transmembrane region" description="Helical" evidence="3">
    <location>
        <begin position="132"/>
        <end position="156"/>
    </location>
</feature>
<sequence>GGVVTAVVFRWRGGSGGGSTVVAAGRVRESGINERIDRETSNLFGFDGKIPPEKFSGGGRRRRVVAGRQEAAAGGGEWGEKRENFIGYAVTSSGWPFVSIVPGQMTHFVASLTLDSTSWGGSVSPEGFLPSILLLLMIIVVAAIVFTVILVVVVGYGNGFLQSLRIFSGNISFNTPGRISLEELFSQQEKMELESTQISTTAKLPMLKQGDYKMWRLRIEQYFQVQDYALWDVIEIGNSFKPVAQTTTNDAGEFISQEDLNLKFLRRLPFEWNTHVVDKRAASSNSSSKNMAFVSSPSTNSTNEVYTTYGVGTASTQSSTASTPVSIAGSQTSNANLPSTIKHESKEVFHGKKITINGSNTAGFNMSKVECYNCHKMGHFARKCKGPRNQDSRNMYQDNSRRTVNVEETPSKAMVAINGVGFDWSNIAEDEVPTNMALMDFSDSKSLDKLIGSQITYNSKKGLGYESYHAIPPLPTWLFLPPKLDLSNSGLEEFKQPEFESYGPKSGRIESKNASEDIPNELKEYHDAPLVKDGVSKNKDCLVELTAITIKGKGLYQGILTRVNYNNSTRKTHPNAHWDMAPRVVLMKTGLRLLNTARHVNTAHPKTTVYSARPMPIAVNTARPRAVNTARPNSSVVNAVRANQVNVVKASECNMSYLSDFKKFDRGYVTFGRGTNGGRITGKETLKTGKLDFVEVYFVNELKFNLLLVSQMCDKKNSVLFTDTKCFVLSPDFKLTNESRVLLKVPRRNNMYSVDMKNIILKESLTCLVAKTTLDESMLWHKRLGHINFKNINKLVKDNILEVDPKNVLKMTKLVLIV</sequence>
<dbReference type="Gene3D" id="4.10.60.10">
    <property type="entry name" value="Zinc finger, CCHC-type"/>
    <property type="match status" value="1"/>
</dbReference>
<dbReference type="SMART" id="SM00343">
    <property type="entry name" value="ZnF_C2HC"/>
    <property type="match status" value="1"/>
</dbReference>
<dbReference type="InterPro" id="IPR001878">
    <property type="entry name" value="Znf_CCHC"/>
</dbReference>
<proteinExistence type="predicted"/>
<dbReference type="AlphaFoldDB" id="A0A699H592"/>
<protein>
    <submittedName>
        <fullName evidence="5">Putative ribonuclease H-like domain-containing protein</fullName>
    </submittedName>
</protein>
<accession>A0A699H592</accession>
<evidence type="ECO:0000259" key="4">
    <source>
        <dbReference type="PROSITE" id="PS50158"/>
    </source>
</evidence>
<keyword evidence="3" id="KW-1133">Transmembrane helix</keyword>
<evidence type="ECO:0000313" key="5">
    <source>
        <dbReference type="EMBL" id="GEX38869.1"/>
    </source>
</evidence>
<dbReference type="PROSITE" id="PS50158">
    <property type="entry name" value="ZF_CCHC"/>
    <property type="match status" value="1"/>
</dbReference>
<feature type="region of interest" description="Disordered" evidence="2">
    <location>
        <begin position="317"/>
        <end position="337"/>
    </location>
</feature>
<organism evidence="5">
    <name type="scientific">Tanacetum cinerariifolium</name>
    <name type="common">Dalmatian daisy</name>
    <name type="synonym">Chrysanthemum cinerariifolium</name>
    <dbReference type="NCBI Taxonomy" id="118510"/>
    <lineage>
        <taxon>Eukaryota</taxon>
        <taxon>Viridiplantae</taxon>
        <taxon>Streptophyta</taxon>
        <taxon>Embryophyta</taxon>
        <taxon>Tracheophyta</taxon>
        <taxon>Spermatophyta</taxon>
        <taxon>Magnoliopsida</taxon>
        <taxon>eudicotyledons</taxon>
        <taxon>Gunneridae</taxon>
        <taxon>Pentapetalae</taxon>
        <taxon>asterids</taxon>
        <taxon>campanulids</taxon>
        <taxon>Asterales</taxon>
        <taxon>Asteraceae</taxon>
        <taxon>Asteroideae</taxon>
        <taxon>Anthemideae</taxon>
        <taxon>Anthemidinae</taxon>
        <taxon>Tanacetum</taxon>
    </lineage>
</organism>
<dbReference type="SUPFAM" id="SSF57756">
    <property type="entry name" value="Retrovirus zinc finger-like domains"/>
    <property type="match status" value="1"/>
</dbReference>
<comment type="caution">
    <text evidence="5">The sequence shown here is derived from an EMBL/GenBank/DDBJ whole genome shotgun (WGS) entry which is preliminary data.</text>
</comment>
<keyword evidence="1" id="KW-0862">Zinc</keyword>
<evidence type="ECO:0000256" key="1">
    <source>
        <dbReference type="PROSITE-ProRule" id="PRU00047"/>
    </source>
</evidence>
<evidence type="ECO:0000256" key="3">
    <source>
        <dbReference type="SAM" id="Phobius"/>
    </source>
</evidence>
<gene>
    <name evidence="5" type="ORF">Tci_310844</name>
</gene>
<feature type="domain" description="CCHC-type" evidence="4">
    <location>
        <begin position="371"/>
        <end position="385"/>
    </location>
</feature>
<feature type="non-terminal residue" evidence="5">
    <location>
        <position position="1"/>
    </location>
</feature>
<dbReference type="InterPro" id="IPR025724">
    <property type="entry name" value="GAG-pre-integrase_dom"/>
</dbReference>
<keyword evidence="1" id="KW-0479">Metal-binding</keyword>